<sequence length="96" mass="10775">MAKIDVLEFSKEKQGYSCEFTSVGKCVIQIDREMNGTLSLFAKLEGMDYALLYQYPSAQFNDNVIFELDVQKGLSIKILSAVGVMSAKMAYEEEDV</sequence>
<evidence type="ECO:0000313" key="1">
    <source>
        <dbReference type="EMBL" id="DAD90633.1"/>
    </source>
</evidence>
<organism evidence="1">
    <name type="scientific">Siphoviridae sp. ctJe739</name>
    <dbReference type="NCBI Taxonomy" id="2826241"/>
    <lineage>
        <taxon>Viruses</taxon>
        <taxon>Duplodnaviria</taxon>
        <taxon>Heunggongvirae</taxon>
        <taxon>Uroviricota</taxon>
        <taxon>Caudoviricetes</taxon>
    </lineage>
</organism>
<proteinExistence type="predicted"/>
<reference evidence="1" key="1">
    <citation type="journal article" date="2021" name="Proc. Natl. Acad. Sci. U.S.A.">
        <title>A Catalog of Tens of Thousands of Viruses from Human Metagenomes Reveals Hidden Associations with Chronic Diseases.</title>
        <authorList>
            <person name="Tisza M.J."/>
            <person name="Buck C.B."/>
        </authorList>
    </citation>
    <scope>NUCLEOTIDE SEQUENCE</scope>
    <source>
        <strain evidence="1">CtJe739</strain>
    </source>
</reference>
<name>A0A8S5N7I7_9CAUD</name>
<dbReference type="EMBL" id="BK015090">
    <property type="protein sequence ID" value="DAD90633.1"/>
    <property type="molecule type" value="Genomic_DNA"/>
</dbReference>
<protein>
    <submittedName>
        <fullName evidence="1">Uncharacterized protein</fullName>
    </submittedName>
</protein>
<accession>A0A8S5N7I7</accession>